<dbReference type="Proteomes" id="UP000006804">
    <property type="component" value="Chromosome"/>
</dbReference>
<reference evidence="9 10" key="1">
    <citation type="submission" date="2010-11" db="EMBL/GenBank/DDBJ databases">
        <title>The complete genome of Thermotoga thermarum DSM 5069.</title>
        <authorList>
            <consortium name="US DOE Joint Genome Institute (JGI-PGF)"/>
            <person name="Lucas S."/>
            <person name="Copeland A."/>
            <person name="Lapidus A."/>
            <person name="Bruce D."/>
            <person name="Goodwin L."/>
            <person name="Pitluck S."/>
            <person name="Kyrpides N."/>
            <person name="Mavromatis K."/>
            <person name="Ivanova N."/>
            <person name="Zeytun A."/>
            <person name="Brettin T."/>
            <person name="Detter J.C."/>
            <person name="Tapia R."/>
            <person name="Han C."/>
            <person name="Land M."/>
            <person name="Hauser L."/>
            <person name="Markowitz V."/>
            <person name="Cheng J.-F."/>
            <person name="Hugenholtz P."/>
            <person name="Woyke T."/>
            <person name="Wu D."/>
            <person name="Spring S."/>
            <person name="Schroeder M."/>
            <person name="Brambilla E."/>
            <person name="Klenk H.-P."/>
            <person name="Eisen J.A."/>
        </authorList>
    </citation>
    <scope>NUCLEOTIDE SEQUENCE [LARGE SCALE GENOMIC DNA]</scope>
    <source>
        <strain evidence="9 10">DSM 5069</strain>
    </source>
</reference>
<dbReference type="InterPro" id="IPR000515">
    <property type="entry name" value="MetI-like"/>
</dbReference>
<keyword evidence="3" id="KW-1003">Cell membrane</keyword>
<dbReference type="Gene3D" id="1.10.3720.10">
    <property type="entry name" value="MetI-like"/>
    <property type="match status" value="1"/>
</dbReference>
<feature type="transmembrane region" description="Helical" evidence="7">
    <location>
        <begin position="243"/>
        <end position="273"/>
    </location>
</feature>
<dbReference type="GO" id="GO:0005886">
    <property type="term" value="C:plasma membrane"/>
    <property type="evidence" value="ECO:0007669"/>
    <property type="project" value="UniProtKB-SubCell"/>
</dbReference>
<dbReference type="PATRIC" id="fig|688269.3.peg.483"/>
<dbReference type="Pfam" id="PF12911">
    <property type="entry name" value="OppC_N"/>
    <property type="match status" value="1"/>
</dbReference>
<keyword evidence="6 7" id="KW-0472">Membrane</keyword>
<feature type="domain" description="ABC transmembrane type-1" evidence="8">
    <location>
        <begin position="79"/>
        <end position="270"/>
    </location>
</feature>
<dbReference type="STRING" id="688269.Theth_0470"/>
<dbReference type="KEGG" id="tta:Theth_0470"/>
<evidence type="ECO:0000259" key="8">
    <source>
        <dbReference type="PROSITE" id="PS50928"/>
    </source>
</evidence>
<dbReference type="InterPro" id="IPR025966">
    <property type="entry name" value="OppC_N"/>
</dbReference>
<name>F7YWX0_9THEM</name>
<dbReference type="InterPro" id="IPR035906">
    <property type="entry name" value="MetI-like_sf"/>
</dbReference>
<dbReference type="SUPFAM" id="SSF161098">
    <property type="entry name" value="MetI-like"/>
    <property type="match status" value="1"/>
</dbReference>
<gene>
    <name evidence="9" type="ORF">Theth_0470</name>
</gene>
<sequence length="286" mass="31419" precursor="true">MKKKKKRFFHQIFRSFEAKVGIGILSVFTIFAIFAPFIAPYNPYDITQRGFPLTAPCKEHLLGTDGFGVDILSQIIYGARVSLSIGAMTAVGVTILGALVGALAAGFGRSIDMILMRIVDFVMVLPGLPIMIMILTYVGSSFFVLAFIMVIFGWAGISRVVRAVMLAEKRRGYVESAKVSGASRWYIIFKHLLPSAYPVLFVNASFTAAGSILAEAGLAFLGFGDPKLVSWGKMLNFARTYNAILLGAWWWIVFPGLAVFLTAFSIMSIGIAAEKIFNPRLMEREE</sequence>
<keyword evidence="5 7" id="KW-1133">Transmembrane helix</keyword>
<evidence type="ECO:0000313" key="10">
    <source>
        <dbReference type="Proteomes" id="UP000006804"/>
    </source>
</evidence>
<keyword evidence="4 7" id="KW-0812">Transmembrane</keyword>
<evidence type="ECO:0000256" key="1">
    <source>
        <dbReference type="ARBA" id="ARBA00004651"/>
    </source>
</evidence>
<dbReference type="AlphaFoldDB" id="F7YWX0"/>
<dbReference type="HOGENOM" id="CLU_028518_8_0_0"/>
<evidence type="ECO:0000256" key="7">
    <source>
        <dbReference type="RuleBase" id="RU363032"/>
    </source>
</evidence>
<evidence type="ECO:0000256" key="2">
    <source>
        <dbReference type="ARBA" id="ARBA00022448"/>
    </source>
</evidence>
<feature type="transmembrane region" description="Helical" evidence="7">
    <location>
        <begin position="85"/>
        <end position="107"/>
    </location>
</feature>
<comment type="subcellular location">
    <subcellularLocation>
        <location evidence="1 7">Cell membrane</location>
        <topology evidence="1 7">Multi-pass membrane protein</topology>
    </subcellularLocation>
</comment>
<dbReference type="GO" id="GO:0055085">
    <property type="term" value="P:transmembrane transport"/>
    <property type="evidence" value="ECO:0007669"/>
    <property type="project" value="InterPro"/>
</dbReference>
<dbReference type="CDD" id="cd06261">
    <property type="entry name" value="TM_PBP2"/>
    <property type="match status" value="1"/>
</dbReference>
<feature type="transmembrane region" description="Helical" evidence="7">
    <location>
        <begin position="200"/>
        <end position="223"/>
    </location>
</feature>
<dbReference type="PANTHER" id="PTHR43386">
    <property type="entry name" value="OLIGOPEPTIDE TRANSPORT SYSTEM PERMEASE PROTEIN APPC"/>
    <property type="match status" value="1"/>
</dbReference>
<accession>F7YWX0</accession>
<feature type="transmembrane region" description="Helical" evidence="7">
    <location>
        <begin position="114"/>
        <end position="135"/>
    </location>
</feature>
<dbReference type="RefSeq" id="WP_013931785.1">
    <property type="nucleotide sequence ID" value="NC_015707.1"/>
</dbReference>
<evidence type="ECO:0000256" key="6">
    <source>
        <dbReference type="ARBA" id="ARBA00023136"/>
    </source>
</evidence>
<organism evidence="9 10">
    <name type="scientific">Pseudothermotoga thermarum DSM 5069</name>
    <dbReference type="NCBI Taxonomy" id="688269"/>
    <lineage>
        <taxon>Bacteria</taxon>
        <taxon>Thermotogati</taxon>
        <taxon>Thermotogota</taxon>
        <taxon>Thermotogae</taxon>
        <taxon>Thermotogales</taxon>
        <taxon>Thermotogaceae</taxon>
        <taxon>Pseudothermotoga</taxon>
    </lineage>
</organism>
<keyword evidence="10" id="KW-1185">Reference proteome</keyword>
<protein>
    <submittedName>
        <fullName evidence="9">Binding-protein-dependent transport systems inner membrane component</fullName>
    </submittedName>
</protein>
<dbReference type="eggNOG" id="COG1173">
    <property type="taxonomic scope" value="Bacteria"/>
</dbReference>
<evidence type="ECO:0000256" key="5">
    <source>
        <dbReference type="ARBA" id="ARBA00022989"/>
    </source>
</evidence>
<evidence type="ECO:0000313" key="9">
    <source>
        <dbReference type="EMBL" id="AEH50562.1"/>
    </source>
</evidence>
<proteinExistence type="inferred from homology"/>
<dbReference type="PROSITE" id="PS50928">
    <property type="entry name" value="ABC_TM1"/>
    <property type="match status" value="1"/>
</dbReference>
<dbReference type="InterPro" id="IPR050366">
    <property type="entry name" value="BP-dependent_transpt_permease"/>
</dbReference>
<dbReference type="PANTHER" id="PTHR43386:SF1">
    <property type="entry name" value="D,D-DIPEPTIDE TRANSPORT SYSTEM PERMEASE PROTEIN DDPC-RELATED"/>
    <property type="match status" value="1"/>
</dbReference>
<comment type="similarity">
    <text evidence="7">Belongs to the binding-protein-dependent transport system permease family.</text>
</comment>
<dbReference type="OrthoDB" id="9783218at2"/>
<evidence type="ECO:0000256" key="4">
    <source>
        <dbReference type="ARBA" id="ARBA00022692"/>
    </source>
</evidence>
<feature type="transmembrane region" description="Helical" evidence="7">
    <location>
        <begin position="20"/>
        <end position="39"/>
    </location>
</feature>
<dbReference type="EMBL" id="CP002351">
    <property type="protein sequence ID" value="AEH50562.1"/>
    <property type="molecule type" value="Genomic_DNA"/>
</dbReference>
<feature type="transmembrane region" description="Helical" evidence="7">
    <location>
        <begin position="141"/>
        <end position="161"/>
    </location>
</feature>
<dbReference type="Pfam" id="PF00528">
    <property type="entry name" value="BPD_transp_1"/>
    <property type="match status" value="1"/>
</dbReference>
<evidence type="ECO:0000256" key="3">
    <source>
        <dbReference type="ARBA" id="ARBA00022475"/>
    </source>
</evidence>
<keyword evidence="2 7" id="KW-0813">Transport</keyword>